<dbReference type="KEGG" id="salj:SMD11_0580"/>
<reference evidence="1 2" key="1">
    <citation type="submission" date="2017-06" db="EMBL/GenBank/DDBJ databases">
        <title>Streptomyces albireticuli Genome sequencing and assembly.</title>
        <authorList>
            <person name="Wang Y."/>
            <person name="Du B."/>
            <person name="Ding Y."/>
            <person name="Liu H."/>
            <person name="Hou Q."/>
            <person name="Liu K."/>
            <person name="Yao L."/>
            <person name="Wang C."/>
        </authorList>
    </citation>
    <scope>NUCLEOTIDE SEQUENCE [LARGE SCALE GENOMIC DNA]</scope>
    <source>
        <strain evidence="1 2">MDJK11</strain>
    </source>
</reference>
<protein>
    <submittedName>
        <fullName evidence="1">Uncharacterized protein</fullName>
    </submittedName>
</protein>
<dbReference type="Proteomes" id="UP000195755">
    <property type="component" value="Chromosome"/>
</dbReference>
<gene>
    <name evidence="1" type="ORF">SMD11_0580</name>
</gene>
<name>A0A1Z2KW47_9ACTN</name>
<accession>A0A1Z2KW47</accession>
<organism evidence="1 2">
    <name type="scientific">Streptomyces albireticuli</name>
    <dbReference type="NCBI Taxonomy" id="1940"/>
    <lineage>
        <taxon>Bacteria</taxon>
        <taxon>Bacillati</taxon>
        <taxon>Actinomycetota</taxon>
        <taxon>Actinomycetes</taxon>
        <taxon>Kitasatosporales</taxon>
        <taxon>Streptomycetaceae</taxon>
        <taxon>Streptomyces</taxon>
    </lineage>
</organism>
<evidence type="ECO:0000313" key="2">
    <source>
        <dbReference type="Proteomes" id="UP000195755"/>
    </source>
</evidence>
<evidence type="ECO:0000313" key="1">
    <source>
        <dbReference type="EMBL" id="ARZ66246.1"/>
    </source>
</evidence>
<dbReference type="EMBL" id="CP021744">
    <property type="protein sequence ID" value="ARZ66246.1"/>
    <property type="molecule type" value="Genomic_DNA"/>
</dbReference>
<sequence>MHEGDRPGRVVEDTADRCPRRCRPTPFACQAALRLATILIRVRG</sequence>
<proteinExistence type="predicted"/>
<dbReference type="AlphaFoldDB" id="A0A1Z2KW47"/>